<keyword evidence="2" id="KW-1185">Reference proteome</keyword>
<gene>
    <name evidence="1" type="ORF">SG34_003200</name>
</gene>
<name>A0AAE9Z364_9GAMM</name>
<dbReference type="EMBL" id="CP059733">
    <property type="protein sequence ID" value="WDE05951.1"/>
    <property type="molecule type" value="Genomic_DNA"/>
</dbReference>
<protein>
    <submittedName>
        <fullName evidence="1">Uncharacterized protein</fullName>
    </submittedName>
</protein>
<evidence type="ECO:0000313" key="2">
    <source>
        <dbReference type="Proteomes" id="UP000032352"/>
    </source>
</evidence>
<dbReference type="KEGG" id="tvd:SG34_003200"/>
<dbReference type="RefSeq" id="WP_044840347.1">
    <property type="nucleotide sequence ID" value="NZ_CP059733.1"/>
</dbReference>
<proteinExistence type="predicted"/>
<organism evidence="1 2">
    <name type="scientific">Thalassomonas viridans</name>
    <dbReference type="NCBI Taxonomy" id="137584"/>
    <lineage>
        <taxon>Bacteria</taxon>
        <taxon>Pseudomonadati</taxon>
        <taxon>Pseudomonadota</taxon>
        <taxon>Gammaproteobacteria</taxon>
        <taxon>Alteromonadales</taxon>
        <taxon>Colwelliaceae</taxon>
        <taxon>Thalassomonas</taxon>
    </lineage>
</organism>
<sequence length="100" mass="10767">MVKTDENQECIGVAYPALAVVQDYLTAKNRQASDYYQLSRAIAAEIINTLAEAGIAPKQELESLLAAAGITITDCKASNEIQLVAGNAVFCETCSKHLQY</sequence>
<accession>A0AAE9Z364</accession>
<evidence type="ECO:0000313" key="1">
    <source>
        <dbReference type="EMBL" id="WDE05951.1"/>
    </source>
</evidence>
<reference evidence="1 2" key="2">
    <citation type="journal article" date="2022" name="Mar. Drugs">
        <title>Bioassay-Guided Fractionation Leads to the Detection of Cholic Acid Generated by the Rare Thalassomonas sp.</title>
        <authorList>
            <person name="Pheiffer F."/>
            <person name="Schneider Y.K."/>
            <person name="Hansen E.H."/>
            <person name="Andersen J.H."/>
            <person name="Isaksson J."/>
            <person name="Busche T."/>
            <person name="R C."/>
            <person name="Kalinowski J."/>
            <person name="Zyl L.V."/>
            <person name="Trindade M."/>
        </authorList>
    </citation>
    <scope>NUCLEOTIDE SEQUENCE [LARGE SCALE GENOMIC DNA]</scope>
    <source>
        <strain evidence="1 2">XOM25</strain>
    </source>
</reference>
<reference evidence="1 2" key="1">
    <citation type="journal article" date="2015" name="Genome Announc.">
        <title>Draft Genome Sequences of Marine Isolates of Thalassomonas viridans and Thalassomonas actiniarum.</title>
        <authorList>
            <person name="Olonade I."/>
            <person name="van Zyl L.J."/>
            <person name="Trindade M."/>
        </authorList>
    </citation>
    <scope>NUCLEOTIDE SEQUENCE [LARGE SCALE GENOMIC DNA]</scope>
    <source>
        <strain evidence="1 2">XOM25</strain>
    </source>
</reference>
<dbReference type="AlphaFoldDB" id="A0AAE9Z364"/>
<dbReference type="Proteomes" id="UP000032352">
    <property type="component" value="Chromosome"/>
</dbReference>